<reference evidence="16" key="1">
    <citation type="submission" date="2025-08" db="UniProtKB">
        <authorList>
            <consortium name="RefSeq"/>
        </authorList>
    </citation>
    <scope>IDENTIFICATION</scope>
    <source>
        <tissue evidence="16">Gonads</tissue>
    </source>
</reference>
<dbReference type="GO" id="GO:0008045">
    <property type="term" value="P:motor neuron axon guidance"/>
    <property type="evidence" value="ECO:0007669"/>
    <property type="project" value="TreeGrafter"/>
</dbReference>
<keyword evidence="10" id="KW-0812">Transmembrane</keyword>
<accession>A0A6J2X8U3</accession>
<keyword evidence="15" id="KW-1185">Reference proteome</keyword>
<dbReference type="Gene3D" id="3.90.190.10">
    <property type="entry name" value="Protein tyrosine phosphatase superfamily"/>
    <property type="match status" value="1"/>
</dbReference>
<feature type="region of interest" description="Disordered" evidence="9">
    <location>
        <begin position="29"/>
        <end position="50"/>
    </location>
</feature>
<evidence type="ECO:0000259" key="14">
    <source>
        <dbReference type="PROSITE" id="PS50853"/>
    </source>
</evidence>
<comment type="catalytic activity">
    <reaction evidence="8">
        <text>O-phospho-L-tyrosyl-[protein] + H2O = L-tyrosyl-[protein] + phosphate</text>
        <dbReference type="Rhea" id="RHEA:10684"/>
        <dbReference type="Rhea" id="RHEA-COMP:10136"/>
        <dbReference type="Rhea" id="RHEA-COMP:20101"/>
        <dbReference type="ChEBI" id="CHEBI:15377"/>
        <dbReference type="ChEBI" id="CHEBI:43474"/>
        <dbReference type="ChEBI" id="CHEBI:46858"/>
        <dbReference type="ChEBI" id="CHEBI:61978"/>
        <dbReference type="EC" id="3.1.3.48"/>
    </reaction>
</comment>
<feature type="domain" description="Tyrosine specific protein phosphatases" evidence="13">
    <location>
        <begin position="805"/>
        <end position="878"/>
    </location>
</feature>
<feature type="domain" description="Fibronectin type-III" evidence="14">
    <location>
        <begin position="300"/>
        <end position="401"/>
    </location>
</feature>
<dbReference type="InterPro" id="IPR000242">
    <property type="entry name" value="PTP_cat"/>
</dbReference>
<sequence>MRGFSCRFYLLYCIQVWWVLVVVAGTDDGTTSGTTNPTDQNYVSHEETTTTADNTTDIYTNAAFSDQDLNFTTPTTLSSETTHVTEGADYQQEQTTSSTTEEIKEFSTPKYSTDNTSLPNINNSDLLTSISSGVMEVPHQSTNITENVTVKSNLAIKARNYNIGSQDESMNNTDNNLNESLATEPSASSSTIISSSTIETTTSSTSETSTTQSSTTESSATQSSVTESPTTQDSTTEFSTTQNSTTESSTTQNSSTGTSTVTSSTTESSTTESSIITTSSTPTVATTTPSTTTTNPTPIDPQNLSIARLDSTSFNLTWEAPKDNTQTYIVTVNIKTSRKPAVVWSTCDIGNDRQDEVSCCSYVYNDAMVGVNYTIGVKATNGNVNGSEVSWSGMPLPVPEPPIFYENVSISDISTNTAIVNLASSNDDVLYWAITIWNEDITEEQEYCLWTNTMWPSLNTTLAYQASPKFWTPFFDSSNPSFQLGTNSSCSENEPYCNRELQSDTKYYIVISYFYRNYYGSKLLASFVTEKQRNLGLILGLVFGLLFISVMGFLGFLLWRKGIFKEISLMIFQSNHNQNSEDHENMTALLSEEERKNKPIIITAGRNVKVKEFIAYCDYLEQNPDVQKDEWEKLNEDSKNNDVEFKTAFATLPENRRKNRYPNILPWDHCRVKLNIDEDDEICSDYINASYVKGYSNEVEYIATQGPLPGTCRDFWKMVIQENVTIIVMVSKFIENNRDKCYKYFPNNHQIMTVGDDIEVRCSTELHLGVYCIRTLQVKKDLVQVNVTHMQYLDWPDFGVPTDTGDILQFCSNLRSRWSQGGLALVHCSAGVGRTGTLVATDILLQAINSESRISVYNTVLEMRKQRKNMVQTQKQYMYIYQLVKNMLEAPIINEEYDKEPVYENITVNDNRNSGVSLKNQDETDIETAESAF</sequence>
<evidence type="ECO:0000256" key="9">
    <source>
        <dbReference type="SAM" id="MobiDB-lite"/>
    </source>
</evidence>
<keyword evidence="4 11" id="KW-0732">Signal</keyword>
<dbReference type="GO" id="GO:0016020">
    <property type="term" value="C:membrane"/>
    <property type="evidence" value="ECO:0007669"/>
    <property type="project" value="UniProtKB-SubCell"/>
</dbReference>
<dbReference type="PANTHER" id="PTHR19134">
    <property type="entry name" value="RECEPTOR-TYPE TYROSINE-PROTEIN PHOSPHATASE"/>
    <property type="match status" value="1"/>
</dbReference>
<dbReference type="RefSeq" id="XP_030747279.1">
    <property type="nucleotide sequence ID" value="XM_030891419.1"/>
</dbReference>
<feature type="chain" id="PRO_5026946395" description="protein-tyrosine-phosphatase" evidence="11">
    <location>
        <begin position="25"/>
        <end position="933"/>
    </location>
</feature>
<feature type="compositionally biased region" description="Acidic residues" evidence="9">
    <location>
        <begin position="923"/>
        <end position="933"/>
    </location>
</feature>
<evidence type="ECO:0000256" key="4">
    <source>
        <dbReference type="ARBA" id="ARBA00022729"/>
    </source>
</evidence>
<comment type="subcellular location">
    <subcellularLocation>
        <location evidence="1">Membrane</location>
        <topology evidence="1">Single-pass membrane protein</topology>
    </subcellularLocation>
</comment>
<dbReference type="CDD" id="cd00063">
    <property type="entry name" value="FN3"/>
    <property type="match status" value="1"/>
</dbReference>
<evidence type="ECO:0000313" key="15">
    <source>
        <dbReference type="Proteomes" id="UP000504635"/>
    </source>
</evidence>
<keyword evidence="6" id="KW-0904">Protein phosphatase</keyword>
<dbReference type="SMART" id="SM00404">
    <property type="entry name" value="PTPc_motif"/>
    <property type="match status" value="1"/>
</dbReference>
<evidence type="ECO:0000256" key="7">
    <source>
        <dbReference type="ARBA" id="ARBA00023136"/>
    </source>
</evidence>
<evidence type="ECO:0000256" key="3">
    <source>
        <dbReference type="ARBA" id="ARBA00013064"/>
    </source>
</evidence>
<evidence type="ECO:0000256" key="2">
    <source>
        <dbReference type="ARBA" id="ARBA00009580"/>
    </source>
</evidence>
<keyword evidence="10" id="KW-1133">Transmembrane helix</keyword>
<dbReference type="PANTHER" id="PTHR19134:SF562">
    <property type="entry name" value="PROTEIN-TYROSINE-PHOSPHATASE"/>
    <property type="match status" value="1"/>
</dbReference>
<dbReference type="SMART" id="SM00194">
    <property type="entry name" value="PTPc"/>
    <property type="match status" value="1"/>
</dbReference>
<dbReference type="GeneID" id="115875874"/>
<dbReference type="GO" id="GO:0004725">
    <property type="term" value="F:protein tyrosine phosphatase activity"/>
    <property type="evidence" value="ECO:0007669"/>
    <property type="project" value="UniProtKB-EC"/>
</dbReference>
<dbReference type="InterPro" id="IPR013783">
    <property type="entry name" value="Ig-like_fold"/>
</dbReference>
<feature type="compositionally biased region" description="Low complexity" evidence="9">
    <location>
        <begin position="182"/>
        <end position="294"/>
    </location>
</feature>
<feature type="compositionally biased region" description="Polar residues" evidence="9">
    <location>
        <begin position="109"/>
        <end position="119"/>
    </location>
</feature>
<feature type="compositionally biased region" description="Low complexity" evidence="9">
    <location>
        <begin position="29"/>
        <end position="39"/>
    </location>
</feature>
<dbReference type="InterPro" id="IPR029021">
    <property type="entry name" value="Prot-tyrosine_phosphatase-like"/>
</dbReference>
<feature type="region of interest" description="Disordered" evidence="9">
    <location>
        <begin position="913"/>
        <end position="933"/>
    </location>
</feature>
<dbReference type="InterPro" id="IPR003595">
    <property type="entry name" value="Tyr_Pase_cat"/>
</dbReference>
<dbReference type="InParanoid" id="A0A6J2X8U3"/>
<evidence type="ECO:0000256" key="1">
    <source>
        <dbReference type="ARBA" id="ARBA00004167"/>
    </source>
</evidence>
<dbReference type="CDD" id="cd00047">
    <property type="entry name" value="PTPc"/>
    <property type="match status" value="1"/>
</dbReference>
<evidence type="ECO:0000256" key="11">
    <source>
        <dbReference type="SAM" id="SignalP"/>
    </source>
</evidence>
<feature type="region of interest" description="Disordered" evidence="9">
    <location>
        <begin position="165"/>
        <end position="303"/>
    </location>
</feature>
<dbReference type="Pfam" id="PF00102">
    <property type="entry name" value="Y_phosphatase"/>
    <property type="match status" value="1"/>
</dbReference>
<feature type="transmembrane region" description="Helical" evidence="10">
    <location>
        <begin position="535"/>
        <end position="559"/>
    </location>
</feature>
<dbReference type="PROSITE" id="PS00383">
    <property type="entry name" value="TYR_PHOSPHATASE_1"/>
    <property type="match status" value="1"/>
</dbReference>
<keyword evidence="5" id="KW-0378">Hydrolase</keyword>
<dbReference type="InterPro" id="IPR050348">
    <property type="entry name" value="Protein-Tyr_Phosphatase"/>
</dbReference>
<comment type="similarity">
    <text evidence="2">Belongs to the protein-tyrosine phosphatase family.</text>
</comment>
<dbReference type="EC" id="3.1.3.48" evidence="3"/>
<dbReference type="PROSITE" id="PS50055">
    <property type="entry name" value="TYR_PHOSPHATASE_PTP"/>
    <property type="match status" value="1"/>
</dbReference>
<dbReference type="Proteomes" id="UP000504635">
    <property type="component" value="Unplaced"/>
</dbReference>
<evidence type="ECO:0000256" key="5">
    <source>
        <dbReference type="ARBA" id="ARBA00022801"/>
    </source>
</evidence>
<dbReference type="PROSITE" id="PS50056">
    <property type="entry name" value="TYR_PHOSPHATASE_2"/>
    <property type="match status" value="1"/>
</dbReference>
<dbReference type="SUPFAM" id="SSF52799">
    <property type="entry name" value="(Phosphotyrosine protein) phosphatases II"/>
    <property type="match status" value="1"/>
</dbReference>
<dbReference type="InterPro" id="IPR036116">
    <property type="entry name" value="FN3_sf"/>
</dbReference>
<dbReference type="OrthoDB" id="5854685at2759"/>
<dbReference type="InterPro" id="IPR000387">
    <property type="entry name" value="Tyr_Pase_dom"/>
</dbReference>
<evidence type="ECO:0000256" key="6">
    <source>
        <dbReference type="ARBA" id="ARBA00022912"/>
    </source>
</evidence>
<protein>
    <recommendedName>
        <fullName evidence="3">protein-tyrosine-phosphatase</fullName>
        <ecNumber evidence="3">3.1.3.48</ecNumber>
    </recommendedName>
</protein>
<gene>
    <name evidence="16" type="primary">LOC115875874</name>
</gene>
<dbReference type="PROSITE" id="PS50853">
    <property type="entry name" value="FN3"/>
    <property type="match status" value="1"/>
</dbReference>
<evidence type="ECO:0000256" key="10">
    <source>
        <dbReference type="SAM" id="Phobius"/>
    </source>
</evidence>
<proteinExistence type="inferred from homology"/>
<dbReference type="Gene3D" id="2.60.40.10">
    <property type="entry name" value="Immunoglobulins"/>
    <property type="match status" value="1"/>
</dbReference>
<keyword evidence="7 10" id="KW-0472">Membrane</keyword>
<feature type="region of interest" description="Disordered" evidence="9">
    <location>
        <begin position="80"/>
        <end position="119"/>
    </location>
</feature>
<dbReference type="InterPro" id="IPR003961">
    <property type="entry name" value="FN3_dom"/>
</dbReference>
<evidence type="ECO:0000259" key="13">
    <source>
        <dbReference type="PROSITE" id="PS50056"/>
    </source>
</evidence>
<dbReference type="AlphaFoldDB" id="A0A6J2X8U3"/>
<dbReference type="PRINTS" id="PR00700">
    <property type="entry name" value="PRTYPHPHTASE"/>
</dbReference>
<dbReference type="InterPro" id="IPR016130">
    <property type="entry name" value="Tyr_Pase_AS"/>
</dbReference>
<dbReference type="SMART" id="SM00060">
    <property type="entry name" value="FN3"/>
    <property type="match status" value="2"/>
</dbReference>
<dbReference type="SUPFAM" id="SSF49265">
    <property type="entry name" value="Fibronectin type III"/>
    <property type="match status" value="1"/>
</dbReference>
<evidence type="ECO:0000256" key="8">
    <source>
        <dbReference type="ARBA" id="ARBA00051722"/>
    </source>
</evidence>
<evidence type="ECO:0000313" key="16">
    <source>
        <dbReference type="RefSeq" id="XP_030747279.1"/>
    </source>
</evidence>
<dbReference type="KEGG" id="soy:115875874"/>
<evidence type="ECO:0000259" key="12">
    <source>
        <dbReference type="PROSITE" id="PS50055"/>
    </source>
</evidence>
<feature type="compositionally biased region" description="Low complexity" evidence="9">
    <location>
        <begin position="80"/>
        <end position="100"/>
    </location>
</feature>
<organism evidence="15 16">
    <name type="scientific">Sitophilus oryzae</name>
    <name type="common">Rice weevil</name>
    <name type="synonym">Curculio oryzae</name>
    <dbReference type="NCBI Taxonomy" id="7048"/>
    <lineage>
        <taxon>Eukaryota</taxon>
        <taxon>Metazoa</taxon>
        <taxon>Ecdysozoa</taxon>
        <taxon>Arthropoda</taxon>
        <taxon>Hexapoda</taxon>
        <taxon>Insecta</taxon>
        <taxon>Pterygota</taxon>
        <taxon>Neoptera</taxon>
        <taxon>Endopterygota</taxon>
        <taxon>Coleoptera</taxon>
        <taxon>Polyphaga</taxon>
        <taxon>Cucujiformia</taxon>
        <taxon>Curculionidae</taxon>
        <taxon>Dryophthorinae</taxon>
        <taxon>Sitophilus</taxon>
    </lineage>
</organism>
<feature type="signal peptide" evidence="11">
    <location>
        <begin position="1"/>
        <end position="24"/>
    </location>
</feature>
<dbReference type="FunFam" id="3.90.190.10:FF:000102">
    <property type="entry name" value="Receptor-type tyrosine-protein phosphatase"/>
    <property type="match status" value="1"/>
</dbReference>
<feature type="domain" description="Tyrosine-protein phosphatase" evidence="12">
    <location>
        <begin position="627"/>
        <end position="887"/>
    </location>
</feature>
<name>A0A6J2X8U3_SITOR</name>
<feature type="compositionally biased region" description="Polar residues" evidence="9">
    <location>
        <begin position="165"/>
        <end position="181"/>
    </location>
</feature>